<dbReference type="EMBL" id="JAAYEE010000073">
    <property type="protein sequence ID" value="NLW34696.1"/>
    <property type="molecule type" value="Genomic_DNA"/>
</dbReference>
<dbReference type="SUPFAM" id="SSF159659">
    <property type="entry name" value="Cgl1923-like"/>
    <property type="match status" value="1"/>
</dbReference>
<reference evidence="1" key="1">
    <citation type="journal article" date="2020" name="Biotechnol. Biofuels">
        <title>New insights from the biogas microbiome by comprehensive genome-resolved metagenomics of nearly 1600 species originating from multiple anaerobic digesters.</title>
        <authorList>
            <person name="Campanaro S."/>
            <person name="Treu L."/>
            <person name="Rodriguez-R L.M."/>
            <person name="Kovalovszki A."/>
            <person name="Ziels R.M."/>
            <person name="Maus I."/>
            <person name="Zhu X."/>
            <person name="Kougias P.G."/>
            <person name="Basile A."/>
            <person name="Luo G."/>
            <person name="Schluter A."/>
            <person name="Konstantinidis K.T."/>
            <person name="Angelidaki I."/>
        </authorList>
    </citation>
    <scope>NUCLEOTIDE SEQUENCE</scope>
    <source>
        <strain evidence="1">AS06rmzACSIP_7</strain>
    </source>
</reference>
<dbReference type="Gene3D" id="3.40.50.10900">
    <property type="entry name" value="PAC-like subunit"/>
    <property type="match status" value="1"/>
</dbReference>
<dbReference type="InterPro" id="IPR019151">
    <property type="entry name" value="Proteasome_assmbl_chaperone_2"/>
</dbReference>
<dbReference type="Proteomes" id="UP000777265">
    <property type="component" value="Unassembled WGS sequence"/>
</dbReference>
<evidence type="ECO:0000313" key="2">
    <source>
        <dbReference type="Proteomes" id="UP000777265"/>
    </source>
</evidence>
<protein>
    <submittedName>
        <fullName evidence="1">PAC2 family protein</fullName>
    </submittedName>
</protein>
<comment type="caution">
    <text evidence="1">The sequence shown here is derived from an EMBL/GenBank/DDBJ whole genome shotgun (WGS) entry which is preliminary data.</text>
</comment>
<sequence>MRIGGFQLRDPGPEFKESYVLATLRPWIDINNVGTLVLKELTEQFGAMEIGKLSKPGLFYDFTRYRPTIHLDEGIRDISIPNTTVRYAKREGQNDLLLLRLLEPHTHSEFYIDSVVKLLKAFNAKKYILLGGMYDAVPHTRPLLISGYGMGGKALQDVGKVGALPITYRGPSTIANVITKRAAESGIEAIVFIVSLPRYVVVEEDRAGKARLMEILNTLYDIPLNRDDFEKALEQRTLISARVKNSPEMKILLPELENAYAMRMKTLEAEGRPHLTPEMEEVFWKTMGKDIGKA</sequence>
<accession>A0A971S046</accession>
<dbReference type="InterPro" id="IPR038389">
    <property type="entry name" value="PSMG2_sf"/>
</dbReference>
<dbReference type="Pfam" id="PF09754">
    <property type="entry name" value="PAC2"/>
    <property type="match status" value="1"/>
</dbReference>
<evidence type="ECO:0000313" key="1">
    <source>
        <dbReference type="EMBL" id="NLW34696.1"/>
    </source>
</evidence>
<organism evidence="1 2">
    <name type="scientific">Syntrophorhabdus aromaticivorans</name>
    <dbReference type="NCBI Taxonomy" id="328301"/>
    <lineage>
        <taxon>Bacteria</taxon>
        <taxon>Pseudomonadati</taxon>
        <taxon>Thermodesulfobacteriota</taxon>
        <taxon>Syntrophorhabdia</taxon>
        <taxon>Syntrophorhabdales</taxon>
        <taxon>Syntrophorhabdaceae</taxon>
        <taxon>Syntrophorhabdus</taxon>
    </lineage>
</organism>
<proteinExistence type="predicted"/>
<reference evidence="1" key="2">
    <citation type="submission" date="2020-01" db="EMBL/GenBank/DDBJ databases">
        <authorList>
            <person name="Campanaro S."/>
        </authorList>
    </citation>
    <scope>NUCLEOTIDE SEQUENCE</scope>
    <source>
        <strain evidence="1">AS06rmzACSIP_7</strain>
    </source>
</reference>
<dbReference type="AlphaFoldDB" id="A0A971S046"/>
<name>A0A971S046_9BACT</name>
<gene>
    <name evidence="1" type="ORF">GXY80_04320</name>
</gene>